<evidence type="ECO:0008006" key="5">
    <source>
        <dbReference type="Google" id="ProtNLM"/>
    </source>
</evidence>
<dbReference type="AlphaFoldDB" id="A0A2S4L3J1"/>
<evidence type="ECO:0000313" key="4">
    <source>
        <dbReference type="Proteomes" id="UP000237481"/>
    </source>
</evidence>
<reference evidence="3 4" key="1">
    <citation type="submission" date="2018-01" db="EMBL/GenBank/DDBJ databases">
        <title>Harnessing the power of phylogenomics to disentangle the directionality and signatures of interkingdom host jumping in the parasitic fungal genus Tolypocladium.</title>
        <authorList>
            <person name="Quandt C.A."/>
            <person name="Patterson W."/>
            <person name="Spatafora J.W."/>
        </authorList>
    </citation>
    <scope>NUCLEOTIDE SEQUENCE [LARGE SCALE GENOMIC DNA]</scope>
    <source>
        <strain evidence="3 4">NRBC 100945</strain>
    </source>
</reference>
<dbReference type="InterPro" id="IPR010323">
    <property type="entry name" value="DUF924"/>
</dbReference>
<name>A0A2S4L3J1_9HYPO</name>
<evidence type="ECO:0000313" key="3">
    <source>
        <dbReference type="EMBL" id="POR36995.1"/>
    </source>
</evidence>
<gene>
    <name evidence="3" type="ORF">TPAR_02804</name>
</gene>
<protein>
    <recommendedName>
        <fullName evidence="5">DUF924-domain-containing protein</fullName>
    </recommendedName>
</protein>
<organism evidence="3 4">
    <name type="scientific">Tolypocladium paradoxum</name>
    <dbReference type="NCBI Taxonomy" id="94208"/>
    <lineage>
        <taxon>Eukaryota</taxon>
        <taxon>Fungi</taxon>
        <taxon>Dikarya</taxon>
        <taxon>Ascomycota</taxon>
        <taxon>Pezizomycotina</taxon>
        <taxon>Sordariomycetes</taxon>
        <taxon>Hypocreomycetidae</taxon>
        <taxon>Hypocreales</taxon>
        <taxon>Ophiocordycipitaceae</taxon>
        <taxon>Tolypocladium</taxon>
    </lineage>
</organism>
<dbReference type="OrthoDB" id="414698at2759"/>
<dbReference type="Gene3D" id="1.20.58.320">
    <property type="entry name" value="TPR-like"/>
    <property type="match status" value="1"/>
</dbReference>
<dbReference type="InterPro" id="IPR011990">
    <property type="entry name" value="TPR-like_helical_dom_sf"/>
</dbReference>
<accession>A0A2S4L3J1</accession>
<dbReference type="Pfam" id="PF06041">
    <property type="entry name" value="DUF924"/>
    <property type="match status" value="1"/>
</dbReference>
<keyword evidence="4" id="KW-1185">Reference proteome</keyword>
<feature type="compositionally biased region" description="Low complexity" evidence="1">
    <location>
        <begin position="26"/>
        <end position="37"/>
    </location>
</feature>
<dbReference type="Gene3D" id="1.25.40.10">
    <property type="entry name" value="Tetratricopeptide repeat domain"/>
    <property type="match status" value="1"/>
</dbReference>
<dbReference type="EMBL" id="PKSG01000281">
    <property type="protein sequence ID" value="POR36995.1"/>
    <property type="molecule type" value="Genomic_DNA"/>
</dbReference>
<evidence type="ECO:0000256" key="2">
    <source>
        <dbReference type="SAM" id="SignalP"/>
    </source>
</evidence>
<dbReference type="STRING" id="94208.A0A2S4L3J1"/>
<keyword evidence="2" id="KW-0732">Signal</keyword>
<proteinExistence type="predicted"/>
<sequence length="334" mass="36827">MFVPVLVALWILTVLSIESAPRAVASQSPSSTAPSVSRHPLFGSATTPAPASPRTFASTALLGQFNPLQNPARSNMTSSVKPHLTPALLREVRDFWFEHVAGPDSLVMPTWDDSKRWFFGGEELDRVCVERFAPTLEALRTCGVTSGADILDAVQPTDPRDWLSLVLLLDQIPRNCYRGASASVAFTVFDPIARDVSLAAIARGIPDAEPQIRWRFAYRSWFYMPLMHSEDAGAHETAVAGYERMLRDVCALAEANGEHAADAGDEYRSTAARVVRANVDDAKKLASVYLDFEKKHFDIIKRFGRYPHRNKALGREATAEETEYLANGGETFGQ</sequence>
<feature type="signal peptide" evidence="2">
    <location>
        <begin position="1"/>
        <end position="16"/>
    </location>
</feature>
<dbReference type="SUPFAM" id="SSF48452">
    <property type="entry name" value="TPR-like"/>
    <property type="match status" value="1"/>
</dbReference>
<feature type="chain" id="PRO_5015497211" description="DUF924-domain-containing protein" evidence="2">
    <location>
        <begin position="17"/>
        <end position="334"/>
    </location>
</feature>
<feature type="region of interest" description="Disordered" evidence="1">
    <location>
        <begin position="26"/>
        <end position="49"/>
    </location>
</feature>
<dbReference type="Proteomes" id="UP000237481">
    <property type="component" value="Unassembled WGS sequence"/>
</dbReference>
<evidence type="ECO:0000256" key="1">
    <source>
        <dbReference type="SAM" id="MobiDB-lite"/>
    </source>
</evidence>
<comment type="caution">
    <text evidence="3">The sequence shown here is derived from an EMBL/GenBank/DDBJ whole genome shotgun (WGS) entry which is preliminary data.</text>
</comment>